<feature type="chain" id="PRO_5012316382" description="SPOR domain-containing protein" evidence="6">
    <location>
        <begin position="24"/>
        <end position="690"/>
    </location>
</feature>
<evidence type="ECO:0000256" key="3">
    <source>
        <dbReference type="ARBA" id="ARBA00022729"/>
    </source>
</evidence>
<dbReference type="PANTHER" id="PTHR37467:SF1">
    <property type="entry name" value="EXPORTED CALCIUM-BINDING GLYCOPROTEIN"/>
    <property type="match status" value="1"/>
</dbReference>
<dbReference type="SUPFAM" id="SSF103647">
    <property type="entry name" value="TSP type-3 repeat"/>
    <property type="match status" value="1"/>
</dbReference>
<comment type="subcellular location">
    <subcellularLocation>
        <location evidence="1">Secreted</location>
    </subcellularLocation>
</comment>
<dbReference type="InterPro" id="IPR053180">
    <property type="entry name" value="Ca-binding_acidic-repeat"/>
</dbReference>
<evidence type="ECO:0000256" key="1">
    <source>
        <dbReference type="ARBA" id="ARBA00004613"/>
    </source>
</evidence>
<dbReference type="PROSITE" id="PS51724">
    <property type="entry name" value="SPOR"/>
    <property type="match status" value="1"/>
</dbReference>
<dbReference type="GO" id="GO:0005509">
    <property type="term" value="F:calcium ion binding"/>
    <property type="evidence" value="ECO:0007669"/>
    <property type="project" value="InterPro"/>
</dbReference>
<keyword evidence="2" id="KW-0964">Secreted</keyword>
<name>A0A2D0NAB0_FLAN2</name>
<dbReference type="InterPro" id="IPR036680">
    <property type="entry name" value="SPOR-like_sf"/>
</dbReference>
<feature type="domain" description="SPOR" evidence="7">
    <location>
        <begin position="605"/>
        <end position="682"/>
    </location>
</feature>
<keyword evidence="9" id="KW-1185">Reference proteome</keyword>
<feature type="compositionally biased region" description="Acidic residues" evidence="5">
    <location>
        <begin position="336"/>
        <end position="345"/>
    </location>
</feature>
<sequence length="690" mass="78877">MKTFFGYSLFLFVFATACSPVSGQEQTVTEFIKSQILLRNMTYKNVMETFDFQDIILFIEENKADRKSSKFTKDFTKLFMDYERCKVVRAFDPPAVQPKFITSDAYYNYIFRYHYFQSLRINLNDSEIGTPQILTSEFRNALIPVLKERLVDFDLINNSNLFVIVQVAVDRSLNGETKESPALISRQDKFFVWWGGEIPRNAISGKNWTDIRTHVKKFQILGITLANTDSDGDGLTDYEERTAGSDPRDPCSPNSIDSDQDGLCDNIEIRYDLDPQNADTDNDGINDSEEINNPAYDPKNPCVPSELAGPCDKDGDGLTYSQETKKGTDPEKSDTDGDGVLDNVDECPLTPGSRENNGCERLPDATEQNEITATEFPKTTEDQPNPVAPQVDGPNAEIIKNENTETLTPNSVFQRHYNSYVLVNNITDSSIIHRVFKEQGIPVVDTFLSNITMPGYFNRSNLDKTLSLFKMGGSQAIIEVSNHKPGRDTIYHINDYFKHLSDLPYMNSYLRAEKERFGEDFYFNENDSTWLTYVVYTQQFAGLGRDNLPDYADFTRKIIPVFVKIEKGNYKISLGSIYKLYTIPLEEVRIWELVDGMNKRRTNVALSGIYYKIQLHAINKYEPGNPRYESIRKFGNRVETEPVPNSDLQRVLLGPYNSLEWAKANLRDVQENGFEKAFIVEYEDGKRVKD</sequence>
<dbReference type="Pfam" id="PF18884">
    <property type="entry name" value="TSP3_bac"/>
    <property type="match status" value="3"/>
</dbReference>
<gene>
    <name evidence="8" type="ORF">CRP01_18940</name>
</gene>
<evidence type="ECO:0000256" key="2">
    <source>
        <dbReference type="ARBA" id="ARBA00022525"/>
    </source>
</evidence>
<accession>A0A2D0NAB0</accession>
<dbReference type="EMBL" id="PDUD01000023">
    <property type="protein sequence ID" value="PHN05099.1"/>
    <property type="molecule type" value="Genomic_DNA"/>
</dbReference>
<keyword evidence="4" id="KW-0106">Calcium</keyword>
<feature type="compositionally biased region" description="Basic and acidic residues" evidence="5">
    <location>
        <begin position="323"/>
        <end position="335"/>
    </location>
</feature>
<comment type="caution">
    <text evidence="8">The sequence shown here is derived from an EMBL/GenBank/DDBJ whole genome shotgun (WGS) entry which is preliminary data.</text>
</comment>
<keyword evidence="3 6" id="KW-0732">Signal</keyword>
<evidence type="ECO:0000313" key="9">
    <source>
        <dbReference type="Proteomes" id="UP000223913"/>
    </source>
</evidence>
<dbReference type="PROSITE" id="PS51257">
    <property type="entry name" value="PROKAR_LIPOPROTEIN"/>
    <property type="match status" value="1"/>
</dbReference>
<dbReference type="InterPro" id="IPR007730">
    <property type="entry name" value="SPOR-like_dom"/>
</dbReference>
<feature type="signal peptide" evidence="6">
    <location>
        <begin position="1"/>
        <end position="23"/>
    </location>
</feature>
<dbReference type="OrthoDB" id="9805017at2"/>
<dbReference type="AlphaFoldDB" id="A0A2D0NAB0"/>
<evidence type="ECO:0000259" key="7">
    <source>
        <dbReference type="PROSITE" id="PS51724"/>
    </source>
</evidence>
<dbReference type="PANTHER" id="PTHR37467">
    <property type="entry name" value="EXPORTED CALCIUM-BINDING GLYCOPROTEIN-RELATED"/>
    <property type="match status" value="1"/>
</dbReference>
<dbReference type="GO" id="GO:0042834">
    <property type="term" value="F:peptidoglycan binding"/>
    <property type="evidence" value="ECO:0007669"/>
    <property type="project" value="InterPro"/>
</dbReference>
<dbReference type="RefSeq" id="WP_099151646.1">
    <property type="nucleotide sequence ID" value="NZ_PDUD01000023.1"/>
</dbReference>
<evidence type="ECO:0000313" key="8">
    <source>
        <dbReference type="EMBL" id="PHN05099.1"/>
    </source>
</evidence>
<protein>
    <recommendedName>
        <fullName evidence="7">SPOR domain-containing protein</fullName>
    </recommendedName>
</protein>
<proteinExistence type="predicted"/>
<evidence type="ECO:0000256" key="4">
    <source>
        <dbReference type="ARBA" id="ARBA00022837"/>
    </source>
</evidence>
<evidence type="ECO:0000256" key="5">
    <source>
        <dbReference type="SAM" id="MobiDB-lite"/>
    </source>
</evidence>
<feature type="compositionally biased region" description="Acidic residues" evidence="5">
    <location>
        <begin position="280"/>
        <end position="290"/>
    </location>
</feature>
<evidence type="ECO:0000256" key="6">
    <source>
        <dbReference type="SAM" id="SignalP"/>
    </source>
</evidence>
<feature type="region of interest" description="Disordered" evidence="5">
    <location>
        <begin position="231"/>
        <end position="394"/>
    </location>
</feature>
<organism evidence="8 9">
    <name type="scientific">Flavilitoribacter nigricans (strain ATCC 23147 / DSM 23189 / NBRC 102662 / NCIMB 1420 / SS-2)</name>
    <name type="common">Lewinella nigricans</name>
    <dbReference type="NCBI Taxonomy" id="1122177"/>
    <lineage>
        <taxon>Bacteria</taxon>
        <taxon>Pseudomonadati</taxon>
        <taxon>Bacteroidota</taxon>
        <taxon>Saprospiria</taxon>
        <taxon>Saprospirales</taxon>
        <taxon>Lewinellaceae</taxon>
        <taxon>Flavilitoribacter</taxon>
    </lineage>
</organism>
<dbReference type="InterPro" id="IPR028974">
    <property type="entry name" value="TSP_type-3_rpt"/>
</dbReference>
<feature type="compositionally biased region" description="Basic and acidic residues" evidence="5">
    <location>
        <begin position="238"/>
        <end position="249"/>
    </location>
</feature>
<dbReference type="Proteomes" id="UP000223913">
    <property type="component" value="Unassembled WGS sequence"/>
</dbReference>
<reference evidence="8 9" key="1">
    <citation type="submission" date="2017-10" db="EMBL/GenBank/DDBJ databases">
        <title>The draft genome sequence of Lewinella nigricans NBRC 102662.</title>
        <authorList>
            <person name="Wang K."/>
        </authorList>
    </citation>
    <scope>NUCLEOTIDE SEQUENCE [LARGE SCALE GENOMIC DNA]</scope>
    <source>
        <strain evidence="8 9">NBRC 102662</strain>
    </source>
</reference>
<dbReference type="SUPFAM" id="SSF110997">
    <property type="entry name" value="Sporulation related repeat"/>
    <property type="match status" value="1"/>
</dbReference>
<dbReference type="InterPro" id="IPR059100">
    <property type="entry name" value="TSP3_bac"/>
</dbReference>